<comment type="caution">
    <text evidence="2">The sequence shown here is derived from an EMBL/GenBank/DDBJ whole genome shotgun (WGS) entry which is preliminary data.</text>
</comment>
<dbReference type="Gene3D" id="2.10.220.10">
    <property type="entry name" value="Hormone Receptor, Insulin-like Growth Factor Receptor 1, Chain A, domain 2"/>
    <property type="match status" value="1"/>
</dbReference>
<proteinExistence type="predicted"/>
<organism evidence="2 4">
    <name type="scientific">Spironucleus salmonicida</name>
    <dbReference type="NCBI Taxonomy" id="348837"/>
    <lineage>
        <taxon>Eukaryota</taxon>
        <taxon>Metamonada</taxon>
        <taxon>Diplomonadida</taxon>
        <taxon>Hexamitidae</taxon>
        <taxon>Hexamitinae</taxon>
        <taxon>Spironucleus</taxon>
    </lineage>
</organism>
<keyword evidence="1" id="KW-0472">Membrane</keyword>
<evidence type="ECO:0000313" key="4">
    <source>
        <dbReference type="Proteomes" id="UP000018208"/>
    </source>
</evidence>
<dbReference type="EMBL" id="AUWU02000005">
    <property type="protein sequence ID" value="KAH0572538.1"/>
    <property type="molecule type" value="Genomic_DNA"/>
</dbReference>
<accession>A0A9P8LQL4</accession>
<keyword evidence="1" id="KW-0812">Transmembrane</keyword>
<dbReference type="OrthoDB" id="300641at2759"/>
<sequence length="289" mass="31703">MTESGYCSDTGQNCNVNYFCPQRLNRQVQCKPCTDDMILGQGCNCIRRNEVQNCKQCLNGVCIKCLPGTFLIKNECESCSSNCLLCDQLDTCQKCAEGFIFSEESNQCQLPCNINKDCQDTGNGYCDAGKKVCVKCELNCEICSDNIFCYKCIRQYNLNSINGTCEKYCLQNVNGKYCKDGNNILCSDGLTSACYCEGRKNCASCNADNSGCATCFHNFDQTKDGDCLFCKTGYEQIGAYCYISQQINDNKISSGAIVGIVIGILALCAVVGGSLAYYFIGKAKINLLK</sequence>
<dbReference type="KEGG" id="ssao:94298672"/>
<evidence type="ECO:0000313" key="2">
    <source>
        <dbReference type="EMBL" id="KAH0572538.1"/>
    </source>
</evidence>
<feature type="transmembrane region" description="Helical" evidence="1">
    <location>
        <begin position="256"/>
        <end position="280"/>
    </location>
</feature>
<keyword evidence="4" id="KW-1185">Reference proteome</keyword>
<dbReference type="InterPro" id="IPR006212">
    <property type="entry name" value="Furin_repeat"/>
</dbReference>
<dbReference type="EMBL" id="AUWU02000005">
    <property type="protein sequence ID" value="KAH0572557.1"/>
    <property type="molecule type" value="Genomic_DNA"/>
</dbReference>
<dbReference type="InterPro" id="IPR009030">
    <property type="entry name" value="Growth_fac_rcpt_cys_sf"/>
</dbReference>
<gene>
    <name evidence="2" type="ORF">SS50377_24649</name>
    <name evidence="3" type="ORF">SS50377_24668</name>
</gene>
<dbReference type="Proteomes" id="UP000018208">
    <property type="component" value="Unassembled WGS sequence"/>
</dbReference>
<dbReference type="SUPFAM" id="SSF57184">
    <property type="entry name" value="Growth factor receptor domain"/>
    <property type="match status" value="2"/>
</dbReference>
<dbReference type="RefSeq" id="XP_067763311.1">
    <property type="nucleotide sequence ID" value="XM_067908490.1"/>
</dbReference>
<name>A0A9P8LQL4_9EUKA</name>
<reference evidence="2" key="1">
    <citation type="journal article" date="2014" name="PLoS Genet.">
        <title>The Genome of Spironucleus salmonicida Highlights a Fish Pathogen Adapted to Fluctuating Environments.</title>
        <authorList>
            <person name="Xu F."/>
            <person name="Jerlstrom-Hultqvist J."/>
            <person name="Einarsson E."/>
            <person name="Astvaldsson A."/>
            <person name="Svard S.G."/>
            <person name="Andersson J.O."/>
        </authorList>
    </citation>
    <scope>NUCLEOTIDE SEQUENCE</scope>
    <source>
        <strain evidence="2">ATCC 50377</strain>
    </source>
</reference>
<keyword evidence="1" id="KW-1133">Transmembrane helix</keyword>
<dbReference type="AlphaFoldDB" id="A0A9P8LQL4"/>
<evidence type="ECO:0000313" key="3">
    <source>
        <dbReference type="EMBL" id="KAH0572557.1"/>
    </source>
</evidence>
<evidence type="ECO:0000256" key="1">
    <source>
        <dbReference type="SAM" id="Phobius"/>
    </source>
</evidence>
<protein>
    <submittedName>
        <fullName evidence="2">Cysteine-rich membrane protein 2</fullName>
    </submittedName>
</protein>
<dbReference type="SMART" id="SM00261">
    <property type="entry name" value="FU"/>
    <property type="match status" value="3"/>
</dbReference>
<reference evidence="2" key="2">
    <citation type="submission" date="2020-12" db="EMBL/GenBank/DDBJ databases">
        <title>New Spironucleus salmonicida genome in near-complete chromosomes.</title>
        <authorList>
            <person name="Xu F."/>
            <person name="Kurt Z."/>
            <person name="Jimenez-Gonzalez A."/>
            <person name="Astvaldsson A."/>
            <person name="Andersson J.O."/>
            <person name="Svard S.G."/>
        </authorList>
    </citation>
    <scope>NUCLEOTIDE SEQUENCE</scope>
    <source>
        <strain evidence="2">ATCC 50377</strain>
    </source>
</reference>
<dbReference type="GeneID" id="94298672"/>